<reference evidence="4" key="1">
    <citation type="journal article" date="2019" name="Sci. Rep.">
        <title>Draft genome of Tanacetum cinerariifolium, the natural source of mosquito coil.</title>
        <authorList>
            <person name="Yamashiro T."/>
            <person name="Shiraishi A."/>
            <person name="Satake H."/>
            <person name="Nakayama K."/>
        </authorList>
    </citation>
    <scope>NUCLEOTIDE SEQUENCE</scope>
</reference>
<dbReference type="InterPro" id="IPR043502">
    <property type="entry name" value="DNA/RNA_pol_sf"/>
</dbReference>
<dbReference type="EMBL" id="BKCJ010002861">
    <property type="protein sequence ID" value="GEU51402.1"/>
    <property type="molecule type" value="Genomic_DNA"/>
</dbReference>
<feature type="domain" description="Tf2-1-like SH3-like" evidence="3">
    <location>
        <begin position="1398"/>
        <end position="1423"/>
    </location>
</feature>
<feature type="region of interest" description="Disordered" evidence="1">
    <location>
        <begin position="1325"/>
        <end position="1347"/>
    </location>
</feature>
<dbReference type="InterPro" id="IPR056924">
    <property type="entry name" value="SH3_Tf2-1"/>
</dbReference>
<protein>
    <submittedName>
        <fullName evidence="4">Uncharacterized protein</fullName>
    </submittedName>
</protein>
<feature type="region of interest" description="Disordered" evidence="1">
    <location>
        <begin position="895"/>
        <end position="919"/>
    </location>
</feature>
<feature type="compositionally biased region" description="Polar residues" evidence="1">
    <location>
        <begin position="389"/>
        <end position="405"/>
    </location>
</feature>
<name>A0A6L2KS52_TANCI</name>
<evidence type="ECO:0000259" key="3">
    <source>
        <dbReference type="Pfam" id="PF24626"/>
    </source>
</evidence>
<evidence type="ECO:0000256" key="1">
    <source>
        <dbReference type="SAM" id="MobiDB-lite"/>
    </source>
</evidence>
<dbReference type="SUPFAM" id="SSF56672">
    <property type="entry name" value="DNA/RNA polymerases"/>
    <property type="match status" value="1"/>
</dbReference>
<comment type="caution">
    <text evidence="4">The sequence shown here is derived from an EMBL/GenBank/DDBJ whole genome shotgun (WGS) entry which is preliminary data.</text>
</comment>
<evidence type="ECO:0000313" key="4">
    <source>
        <dbReference type="EMBL" id="GEU51402.1"/>
    </source>
</evidence>
<proteinExistence type="predicted"/>
<dbReference type="InterPro" id="IPR041577">
    <property type="entry name" value="RT_RNaseH_2"/>
</dbReference>
<feature type="compositionally biased region" description="Basic and acidic residues" evidence="1">
    <location>
        <begin position="1325"/>
        <end position="1339"/>
    </location>
</feature>
<feature type="region of interest" description="Disordered" evidence="1">
    <location>
        <begin position="690"/>
        <end position="720"/>
    </location>
</feature>
<sequence>MNEFDKFVFVDGESFSSVYERFSTLINIMDRNGVILKEISINTSPSYSHSPQPYYLTHPSSMIDYEGDYQREIQGDAQEDKMATKMMLLARAITQLCFTPTNNRLRMVTRIHEGQTRIKKLMQEIVWFNILKNMIKMFSGFQELSRLREMQMFSATTAMGKANIHEIVQKLEFVMQMMMMACIQPTDDKSDAVSTYDVKVINEVNNSQIDLINGLLSKGVHKHKNHEKLKTVIHTSANDQTVSDIIFDDPYMEDSGGQDEHDSNAHDQSYPDIESLIYNVQVEVVHQRKMNNELDLVSKFITNSLCYPTNNHDDLGKMKPKAEIDSSEDSNSIPLKKDLDNLFGPLYEENYKMRTLKVSDNSATNDLHNEDTPSSYLIILEENEAPQLVSSSKEPIANEPTTPVSDDNADESVQEYIAELDGHTFINPFHTLTKNHPLEHVIGDPSKPIMTRRRLHTDDGMCMYALTVHQSSRKIFNSQLQYALEILKKHGMDGCDSISTPMATARINADLQDYGYCYTKIPMYSDSKSAIAISCNMVQHYRTQHINIRDHFFKEHVEQVDHALSYDLTATADVPTMYLQQLWKTVKQVPNQNEINRFMVDRQEITYTVDILIIANIMVKFESIPKILEEDYHSIKDDTPLMCVYTTRNVTVQGMLIIDDLLIDEIRDTQVYKDYVKKFEGVDVPIIQPKPIESTQGTHRTPNPADKSSTTIPPLSDDKERDEIPEATLLSLALHETAKAFEGKNVTTVEKKILEEDVEMIVEGKDKEFDATDFDDSLFLNDEKILEKMEEMDETLCNKVPELTVSITNDLLKETLSKMVTDAISALISQEFADHVPQIIKELFRIHMQNIVLNVHPITKLWDVLRAKFEKSSASVGSYKDDAFLKCDHDDHHRDDAPLEGEKHSKRQNTSKVSKSARGFNKLKTPTHQHRDNYRNNKIGMQGLMFLEIQMNLQGIYKIRFIFLKYGNNEEKRYVLSLHKIHHVPFPEEDLEKKLNRWEKRFMDLVEIVKFCDVTLEKVLKEVKLKIFKTEFMTKAPLLAPILSLPEGSKNFMVYYDASHKGLGMMLMKIEKVIAYASGQLKVYEKNYTIHDLERSCSVRCKDLEALLVWHEFIVLLVVEITLNKQTFYCQDKDIVVPGVGFNFCGIISSCLEPHLIVYEIEHLKSLLHLRTTTSDVGERDQANISNNSHVKERENFHAVISTLVVNSRAFEEDVASLAKLTKAYMGESTRPAKVSPSTLRHGSQAPRQDLVLLNTVTILPSTLVTSLAPKTTGEVDSEQVLLDFIQHRHSYHLSLLGNLKGQMGIRCELDSSVQRLLISSEPEQKASKIKMENEETSKRNSGYASVPTESTQKGIWWRGSCRSRNETEDEEAYVEETIQDAILITAVKTSCIWSYSQAYRLELPQQLSKVHSTFHVSNLKKCLSDETLVIPLEEIQIDDKLYFIKEPIEITDREFKRLKQSRHSIVKEISPKDTRTFVSPSTSVGSSSSIRSTISSPDYLFNESIFAELNNSLWIIPRPLGEEPVLEELNESDTCWNDHLWK</sequence>
<dbReference type="Pfam" id="PF24626">
    <property type="entry name" value="SH3_Tf2-1"/>
    <property type="match status" value="1"/>
</dbReference>
<dbReference type="Pfam" id="PF17919">
    <property type="entry name" value="RT_RNaseH_2"/>
    <property type="match status" value="1"/>
</dbReference>
<feature type="region of interest" description="Disordered" evidence="1">
    <location>
        <begin position="389"/>
        <end position="408"/>
    </location>
</feature>
<feature type="domain" description="Reverse transcriptase/retrotransposon-derived protein RNase H-like" evidence="2">
    <location>
        <begin position="1039"/>
        <end position="1101"/>
    </location>
</feature>
<dbReference type="PANTHER" id="PTHR46148">
    <property type="entry name" value="CHROMO DOMAIN-CONTAINING PROTEIN"/>
    <property type="match status" value="1"/>
</dbReference>
<evidence type="ECO:0000259" key="2">
    <source>
        <dbReference type="Pfam" id="PF17919"/>
    </source>
</evidence>
<feature type="compositionally biased region" description="Polar residues" evidence="1">
    <location>
        <begin position="693"/>
        <end position="713"/>
    </location>
</feature>
<dbReference type="PANTHER" id="PTHR46148:SF59">
    <property type="entry name" value="NUCLEOTIDYLTRANSFERASE, RIBONUCLEASE H"/>
    <property type="match status" value="1"/>
</dbReference>
<organism evidence="4">
    <name type="scientific">Tanacetum cinerariifolium</name>
    <name type="common">Dalmatian daisy</name>
    <name type="synonym">Chrysanthemum cinerariifolium</name>
    <dbReference type="NCBI Taxonomy" id="118510"/>
    <lineage>
        <taxon>Eukaryota</taxon>
        <taxon>Viridiplantae</taxon>
        <taxon>Streptophyta</taxon>
        <taxon>Embryophyta</taxon>
        <taxon>Tracheophyta</taxon>
        <taxon>Spermatophyta</taxon>
        <taxon>Magnoliopsida</taxon>
        <taxon>eudicotyledons</taxon>
        <taxon>Gunneridae</taxon>
        <taxon>Pentapetalae</taxon>
        <taxon>asterids</taxon>
        <taxon>campanulids</taxon>
        <taxon>Asterales</taxon>
        <taxon>Asteraceae</taxon>
        <taxon>Asteroideae</taxon>
        <taxon>Anthemideae</taxon>
        <taxon>Anthemidinae</taxon>
        <taxon>Tanacetum</taxon>
    </lineage>
</organism>
<gene>
    <name evidence="4" type="ORF">Tci_023380</name>
</gene>
<accession>A0A6L2KS52</accession>